<organism evidence="3">
    <name type="scientific">Ignavibacterium album</name>
    <dbReference type="NCBI Taxonomy" id="591197"/>
    <lineage>
        <taxon>Bacteria</taxon>
        <taxon>Pseudomonadati</taxon>
        <taxon>Ignavibacteriota</taxon>
        <taxon>Ignavibacteria</taxon>
        <taxon>Ignavibacteriales</taxon>
        <taxon>Ignavibacteriaceae</taxon>
        <taxon>Ignavibacterium</taxon>
    </lineage>
</organism>
<feature type="domain" description="DUF4440" evidence="2">
    <location>
        <begin position="38"/>
        <end position="144"/>
    </location>
</feature>
<reference evidence="3" key="1">
    <citation type="journal article" date="2020" name="mSystems">
        <title>Genome- and Community-Level Interaction Insights into Carbon Utilization and Element Cycling Functions of Hydrothermarchaeota in Hydrothermal Sediment.</title>
        <authorList>
            <person name="Zhou Z."/>
            <person name="Liu Y."/>
            <person name="Xu W."/>
            <person name="Pan J."/>
            <person name="Luo Z.H."/>
            <person name="Li M."/>
        </authorList>
    </citation>
    <scope>NUCLEOTIDE SEQUENCE [LARGE SCALE GENOMIC DNA]</scope>
    <source>
        <strain evidence="3">SpSt-479</strain>
    </source>
</reference>
<evidence type="ECO:0000313" key="3">
    <source>
        <dbReference type="EMBL" id="HFI90368.1"/>
    </source>
</evidence>
<name>A0A7V2ZID7_9BACT</name>
<dbReference type="SUPFAM" id="SSF54427">
    <property type="entry name" value="NTF2-like"/>
    <property type="match status" value="1"/>
</dbReference>
<feature type="signal peptide" evidence="1">
    <location>
        <begin position="1"/>
        <end position="24"/>
    </location>
</feature>
<dbReference type="Pfam" id="PF14534">
    <property type="entry name" value="DUF4440"/>
    <property type="match status" value="1"/>
</dbReference>
<accession>A0A7V2ZID7</accession>
<comment type="caution">
    <text evidence="3">The sequence shown here is derived from an EMBL/GenBank/DDBJ whole genome shotgun (WGS) entry which is preliminary data.</text>
</comment>
<dbReference type="EMBL" id="DSUJ01000008">
    <property type="protein sequence ID" value="HFI90368.1"/>
    <property type="molecule type" value="Genomic_DNA"/>
</dbReference>
<evidence type="ECO:0000259" key="2">
    <source>
        <dbReference type="Pfam" id="PF14534"/>
    </source>
</evidence>
<gene>
    <name evidence="3" type="ORF">ENS31_02430</name>
</gene>
<dbReference type="AlphaFoldDB" id="A0A7V2ZID7"/>
<dbReference type="InterPro" id="IPR032710">
    <property type="entry name" value="NTF2-like_dom_sf"/>
</dbReference>
<dbReference type="Gene3D" id="3.10.450.50">
    <property type="match status" value="1"/>
</dbReference>
<protein>
    <submittedName>
        <fullName evidence="3">Nuclear transport factor 2 family protein</fullName>
    </submittedName>
</protein>
<keyword evidence="1" id="KW-0732">Signal</keyword>
<sequence length="156" mass="17896">MQNIIKKFCGFVFVISIISINTFAQSWSAEQKAVWTGVEEYWAAGASNDPGSFTKYFDDSYNGWSYESEAPGTKEDAVKSLSYWLKKGKVQYYIIKPAKIWVNGDFAFVHYYYTQVTEDKEGKPNTERGRWTDILMKKNGKWLLVGDHGGNVEDKD</sequence>
<feature type="chain" id="PRO_5031280195" evidence="1">
    <location>
        <begin position="25"/>
        <end position="156"/>
    </location>
</feature>
<evidence type="ECO:0000256" key="1">
    <source>
        <dbReference type="SAM" id="SignalP"/>
    </source>
</evidence>
<proteinExistence type="predicted"/>
<dbReference type="InterPro" id="IPR027843">
    <property type="entry name" value="DUF4440"/>
</dbReference>